<evidence type="ECO:0000256" key="2">
    <source>
        <dbReference type="ARBA" id="ARBA00022723"/>
    </source>
</evidence>
<dbReference type="SMART" id="SM00906">
    <property type="entry name" value="Fungal_trans"/>
    <property type="match status" value="1"/>
</dbReference>
<evidence type="ECO:0000259" key="7">
    <source>
        <dbReference type="SMART" id="SM00906"/>
    </source>
</evidence>
<dbReference type="GO" id="GO:0000981">
    <property type="term" value="F:DNA-binding transcription factor activity, RNA polymerase II-specific"/>
    <property type="evidence" value="ECO:0007669"/>
    <property type="project" value="InterPro"/>
</dbReference>
<evidence type="ECO:0000256" key="1">
    <source>
        <dbReference type="ARBA" id="ARBA00004123"/>
    </source>
</evidence>
<dbReference type="Pfam" id="PF04082">
    <property type="entry name" value="Fungal_trans"/>
    <property type="match status" value="1"/>
</dbReference>
<evidence type="ECO:0000313" key="8">
    <source>
        <dbReference type="EMBL" id="KIY04141.1"/>
    </source>
</evidence>
<accession>A0A0D2HQK1</accession>
<dbReference type="EMBL" id="KN848062">
    <property type="protein sequence ID" value="KIY04141.1"/>
    <property type="molecule type" value="Genomic_DNA"/>
</dbReference>
<evidence type="ECO:0000313" key="9">
    <source>
        <dbReference type="Proteomes" id="UP000053411"/>
    </source>
</evidence>
<dbReference type="InterPro" id="IPR007219">
    <property type="entry name" value="XnlR_reg_dom"/>
</dbReference>
<dbReference type="GO" id="GO:0006351">
    <property type="term" value="P:DNA-templated transcription"/>
    <property type="evidence" value="ECO:0007669"/>
    <property type="project" value="InterPro"/>
</dbReference>
<evidence type="ECO:0000256" key="3">
    <source>
        <dbReference type="ARBA" id="ARBA00023015"/>
    </source>
</evidence>
<evidence type="ECO:0000256" key="4">
    <source>
        <dbReference type="ARBA" id="ARBA00023163"/>
    </source>
</evidence>
<feature type="compositionally biased region" description="Low complexity" evidence="6">
    <location>
        <begin position="546"/>
        <end position="555"/>
    </location>
</feature>
<dbReference type="RefSeq" id="XP_016638263.1">
    <property type="nucleotide sequence ID" value="XM_016771353.1"/>
</dbReference>
<organism evidence="8 9">
    <name type="scientific">Fonsecaea multimorphosa CBS 102226</name>
    <dbReference type="NCBI Taxonomy" id="1442371"/>
    <lineage>
        <taxon>Eukaryota</taxon>
        <taxon>Fungi</taxon>
        <taxon>Dikarya</taxon>
        <taxon>Ascomycota</taxon>
        <taxon>Pezizomycotina</taxon>
        <taxon>Eurotiomycetes</taxon>
        <taxon>Chaetothyriomycetidae</taxon>
        <taxon>Chaetothyriales</taxon>
        <taxon>Herpotrichiellaceae</taxon>
        <taxon>Fonsecaea</taxon>
    </lineage>
</organism>
<dbReference type="VEuPathDB" id="FungiDB:Z520_00833"/>
<feature type="domain" description="Xylanolytic transcriptional activator regulatory" evidence="7">
    <location>
        <begin position="205"/>
        <end position="286"/>
    </location>
</feature>
<keyword evidence="4" id="KW-0804">Transcription</keyword>
<feature type="region of interest" description="Disordered" evidence="6">
    <location>
        <begin position="546"/>
        <end position="569"/>
    </location>
</feature>
<evidence type="ECO:0000256" key="6">
    <source>
        <dbReference type="SAM" id="MobiDB-lite"/>
    </source>
</evidence>
<dbReference type="CDD" id="cd12148">
    <property type="entry name" value="fungal_TF_MHR"/>
    <property type="match status" value="1"/>
</dbReference>
<feature type="compositionally biased region" description="Low complexity" evidence="6">
    <location>
        <begin position="597"/>
        <end position="614"/>
    </location>
</feature>
<keyword evidence="3" id="KW-0805">Transcription regulation</keyword>
<dbReference type="InterPro" id="IPR050815">
    <property type="entry name" value="TF_fung"/>
</dbReference>
<dbReference type="OrthoDB" id="2563500at2759"/>
<sequence>MQCTYEDDSKPTWTYRIASLPTNLEDGTSAVAGGANIRPRSDLLGQSSDQLVKDDASGLQPQSYSHGFPPVEDSSLSWLMSPLLPSCEQIRLLLDHYFATIHTLRCFAFIHKPSFLQSLEEILVNGDQNALLLIMCALGAQFFALEYSETVQTLPQAFILTSGKEWAKRSESCILAELDKIAIDNLSAAVLLHDYALRMGNFAKAFMLSSITTRMAQALQINLEHSTDILCQDSRSLLSASAKEARRRLMWTCYIIDALVGSGVDQLTFIDEEDVKIQLPCSESNFILQKPCITETLEVGKLLKFLEPEATLTNPADNMDMMASLIRHIEIRKRVLKYIKNLGTAKLPWLPDSEFAELDAECRNWYETLPDTLKFNPTAIYIRKEMSQLSSLCVLHYAYHQTMCDLYRIGAPALYKLRARFRFPPEQSDFLHHLQRTLYEHAKSHAVITAEGLKHGVRILADSWVPSIVYDSSRIMLYFAMHLVNPATEDGKSILAETVPHLQNNVKALRKMRSLFAIAEPLCATAEAMLEKVCVNSEILERSIIPDDPYMPNPNDMDRPSFPGTPAQTSPDYVLNPLSIYRMARKEIPEKHAPEKTSSPSTSSLQQSQHTGHQQLRVTDGFATFPADLTVDLSADEQASLDELQEFFTTDLGWTWQPAETAVESSTEVGGVDPPWFTSLFKQ</sequence>
<keyword evidence="2" id="KW-0479">Metal-binding</keyword>
<dbReference type="AlphaFoldDB" id="A0A0D2HQK1"/>
<protein>
    <recommendedName>
        <fullName evidence="7">Xylanolytic transcriptional activator regulatory domain-containing protein</fullName>
    </recommendedName>
</protein>
<dbReference type="GO" id="GO:0003677">
    <property type="term" value="F:DNA binding"/>
    <property type="evidence" value="ECO:0007669"/>
    <property type="project" value="InterPro"/>
</dbReference>
<dbReference type="PANTHER" id="PTHR47338:SF7">
    <property type="entry name" value="ZN(II)2CYS6 TRANSCRIPTION FACTOR (EUROFUNG)"/>
    <property type="match status" value="1"/>
</dbReference>
<keyword evidence="9" id="KW-1185">Reference proteome</keyword>
<dbReference type="GO" id="GO:0008270">
    <property type="term" value="F:zinc ion binding"/>
    <property type="evidence" value="ECO:0007669"/>
    <property type="project" value="InterPro"/>
</dbReference>
<dbReference type="PANTHER" id="PTHR47338">
    <property type="entry name" value="ZN(II)2CYS6 TRANSCRIPTION FACTOR (EUROFUNG)-RELATED"/>
    <property type="match status" value="1"/>
</dbReference>
<feature type="region of interest" description="Disordered" evidence="6">
    <location>
        <begin position="591"/>
        <end position="614"/>
    </location>
</feature>
<keyword evidence="5" id="KW-0539">Nucleus</keyword>
<dbReference type="GeneID" id="27706579"/>
<reference evidence="8 9" key="1">
    <citation type="submission" date="2015-01" db="EMBL/GenBank/DDBJ databases">
        <title>The Genome Sequence of Fonsecaea multimorphosa CBS 102226.</title>
        <authorList>
            <consortium name="The Broad Institute Genomics Platform"/>
            <person name="Cuomo C."/>
            <person name="de Hoog S."/>
            <person name="Gorbushina A."/>
            <person name="Stielow B."/>
            <person name="Teixiera M."/>
            <person name="Abouelleil A."/>
            <person name="Chapman S.B."/>
            <person name="Priest M."/>
            <person name="Young S.K."/>
            <person name="Wortman J."/>
            <person name="Nusbaum C."/>
            <person name="Birren B."/>
        </authorList>
    </citation>
    <scope>NUCLEOTIDE SEQUENCE [LARGE SCALE GENOMIC DNA]</scope>
    <source>
        <strain evidence="8 9">CBS 102226</strain>
    </source>
</reference>
<comment type="subcellular location">
    <subcellularLocation>
        <location evidence="1">Nucleus</location>
    </subcellularLocation>
</comment>
<gene>
    <name evidence="8" type="ORF">Z520_00833</name>
</gene>
<dbReference type="Proteomes" id="UP000053411">
    <property type="component" value="Unassembled WGS sequence"/>
</dbReference>
<dbReference type="STRING" id="1442371.A0A0D2HQK1"/>
<proteinExistence type="predicted"/>
<name>A0A0D2HQK1_9EURO</name>
<evidence type="ECO:0000256" key="5">
    <source>
        <dbReference type="ARBA" id="ARBA00023242"/>
    </source>
</evidence>
<dbReference type="GO" id="GO:0005634">
    <property type="term" value="C:nucleus"/>
    <property type="evidence" value="ECO:0007669"/>
    <property type="project" value="UniProtKB-SubCell"/>
</dbReference>